<comment type="subunit">
    <text evidence="3">Homodimer.</text>
</comment>
<dbReference type="InterPro" id="IPR006015">
    <property type="entry name" value="Universal_stress_UspA"/>
</dbReference>
<name>A0A557RUM6_9GAMM</name>
<keyword evidence="4" id="KW-0963">Cytoplasm</keyword>
<dbReference type="SUPFAM" id="SSF52402">
    <property type="entry name" value="Adenine nucleotide alpha hydrolases-like"/>
    <property type="match status" value="2"/>
</dbReference>
<evidence type="ECO:0000313" key="6">
    <source>
        <dbReference type="EMBL" id="TVO68863.1"/>
    </source>
</evidence>
<feature type="domain" description="UspA" evidence="5">
    <location>
        <begin position="143"/>
        <end position="274"/>
    </location>
</feature>
<dbReference type="InterPro" id="IPR006016">
    <property type="entry name" value="UspA"/>
</dbReference>
<dbReference type="RefSeq" id="WP_144360564.1">
    <property type="nucleotide sequence ID" value="NZ_VMNH01000033.1"/>
</dbReference>
<dbReference type="GO" id="GO:0005737">
    <property type="term" value="C:cytoplasm"/>
    <property type="evidence" value="ECO:0007669"/>
    <property type="project" value="UniProtKB-SubCell"/>
</dbReference>
<organism evidence="6 7">
    <name type="scientific">Sedimenticola selenatireducens</name>
    <dbReference type="NCBI Taxonomy" id="191960"/>
    <lineage>
        <taxon>Bacteria</taxon>
        <taxon>Pseudomonadati</taxon>
        <taxon>Pseudomonadota</taxon>
        <taxon>Gammaproteobacteria</taxon>
        <taxon>Chromatiales</taxon>
        <taxon>Sedimenticolaceae</taxon>
        <taxon>Sedimenticola</taxon>
    </lineage>
</organism>
<dbReference type="PANTHER" id="PTHR46268:SF23">
    <property type="entry name" value="UNIVERSAL STRESS PROTEIN A-RELATED"/>
    <property type="match status" value="1"/>
</dbReference>
<evidence type="ECO:0000256" key="4">
    <source>
        <dbReference type="ARBA" id="ARBA00022490"/>
    </source>
</evidence>
<comment type="caution">
    <text evidence="6">The sequence shown here is derived from an EMBL/GenBank/DDBJ whole genome shotgun (WGS) entry which is preliminary data.</text>
</comment>
<dbReference type="Proteomes" id="UP000316649">
    <property type="component" value="Unassembled WGS sequence"/>
</dbReference>
<proteinExistence type="inferred from homology"/>
<dbReference type="AlphaFoldDB" id="A0A557RUM6"/>
<evidence type="ECO:0000313" key="7">
    <source>
        <dbReference type="Proteomes" id="UP000316649"/>
    </source>
</evidence>
<comment type="subcellular location">
    <subcellularLocation>
        <location evidence="1">Cytoplasm</location>
    </subcellularLocation>
</comment>
<evidence type="ECO:0000259" key="5">
    <source>
        <dbReference type="Pfam" id="PF00582"/>
    </source>
</evidence>
<dbReference type="Gene3D" id="3.40.50.620">
    <property type="entry name" value="HUPs"/>
    <property type="match status" value="2"/>
</dbReference>
<dbReference type="EMBL" id="VMNH01000033">
    <property type="protein sequence ID" value="TVO68863.1"/>
    <property type="molecule type" value="Genomic_DNA"/>
</dbReference>
<gene>
    <name evidence="6" type="ORF">FHP88_18250</name>
</gene>
<reference evidence="6 7" key="1">
    <citation type="submission" date="2019-07" db="EMBL/GenBank/DDBJ databases">
        <title>The pathways for chlorine oxyanion respiration interact through the shared metabolite chlorate.</title>
        <authorList>
            <person name="Barnum T.P."/>
            <person name="Cheng Y."/>
            <person name="Hill K.A."/>
            <person name="Lucas L.N."/>
            <person name="Carlson H.K."/>
            <person name="Coates J.D."/>
        </authorList>
    </citation>
    <scope>NUCLEOTIDE SEQUENCE [LARGE SCALE GENOMIC DNA]</scope>
    <source>
        <strain evidence="6 7">BK-1</strain>
    </source>
</reference>
<dbReference type="Pfam" id="PF00582">
    <property type="entry name" value="Usp"/>
    <property type="match status" value="1"/>
</dbReference>
<dbReference type="PRINTS" id="PR01438">
    <property type="entry name" value="UNVRSLSTRESS"/>
</dbReference>
<protein>
    <submittedName>
        <fullName evidence="6">Universal stress protein</fullName>
    </submittedName>
</protein>
<evidence type="ECO:0000256" key="3">
    <source>
        <dbReference type="ARBA" id="ARBA00011738"/>
    </source>
</evidence>
<sequence>MTSKQSVGYHSIVAALTPSAANQPAVIRAVNVAAKLNSEVTLANVITTKQDSVSEQTSTDIINQLTTGHAEITGTKSAQGNWLELINLANEVSGDLIVLDDKVYSELAPLLIKSSKESCDHGDCDALIVHSHRYSPTAPPRDYQHIVVAADLNDQGLMTIYKAVRTAKRFQSRLSLLNVVELFDPDKGDSEEKIKKLRLRGLDAFTAVIEGIEIEKEVLVTKESVGRAVCVFATEHNADLVVIGSHKFKGLCVLHGKKAQQVINGSTCDVLVVHE</sequence>
<dbReference type="PANTHER" id="PTHR46268">
    <property type="entry name" value="STRESS RESPONSE PROTEIN NHAX"/>
    <property type="match status" value="1"/>
</dbReference>
<dbReference type="OrthoDB" id="9792500at2"/>
<comment type="similarity">
    <text evidence="2">Belongs to the universal stress protein A family.</text>
</comment>
<accession>A0A557RUM6</accession>
<evidence type="ECO:0000256" key="1">
    <source>
        <dbReference type="ARBA" id="ARBA00004496"/>
    </source>
</evidence>
<evidence type="ECO:0000256" key="2">
    <source>
        <dbReference type="ARBA" id="ARBA00008791"/>
    </source>
</evidence>
<keyword evidence="7" id="KW-1185">Reference proteome</keyword>
<dbReference type="InterPro" id="IPR014729">
    <property type="entry name" value="Rossmann-like_a/b/a_fold"/>
</dbReference>